<dbReference type="InterPro" id="IPR037523">
    <property type="entry name" value="VOC_core"/>
</dbReference>
<feature type="domain" description="VOC" evidence="1">
    <location>
        <begin position="5"/>
        <end position="125"/>
    </location>
</feature>
<dbReference type="Proteomes" id="UP000033684">
    <property type="component" value="Unassembled WGS sequence"/>
</dbReference>
<dbReference type="InterPro" id="IPR050383">
    <property type="entry name" value="GlyoxalaseI/FosfomycinResist"/>
</dbReference>
<reference evidence="2 3" key="2">
    <citation type="journal article" date="2016" name="Microb. Ecol.">
        <title>Genome Characteristics of a Novel Type I Methanotroph (Sn10-6) Isolated from a Flooded Indian Rice Field.</title>
        <authorList>
            <person name="Rahalkar M.C."/>
            <person name="Pandit P.S."/>
            <person name="Dhakephalkar P.K."/>
            <person name="Pore S."/>
            <person name="Arora P."/>
            <person name="Kapse N."/>
        </authorList>
    </citation>
    <scope>NUCLEOTIDE SEQUENCE [LARGE SCALE GENOMIC DNA]</scope>
    <source>
        <strain evidence="2 3">Sn10-6</strain>
    </source>
</reference>
<reference evidence="3" key="1">
    <citation type="submission" date="2015-03" db="EMBL/GenBank/DDBJ databases">
        <title>Draft genome sequence of a novel methanotroph (Sn10-6) isolated from flooded ricefield rhizosphere in India.</title>
        <authorList>
            <person name="Pandit P.S."/>
            <person name="Pore S.D."/>
            <person name="Arora P."/>
            <person name="Kapse N.G."/>
            <person name="Dhakephalkar P.K."/>
            <person name="Rahalkar M.C."/>
        </authorList>
    </citation>
    <scope>NUCLEOTIDE SEQUENCE [LARGE SCALE GENOMIC DNA]</scope>
    <source>
        <strain evidence="3">Sn10-6</strain>
    </source>
</reference>
<dbReference type="AlphaFoldDB" id="A0A0F3IL46"/>
<dbReference type="InterPro" id="IPR029068">
    <property type="entry name" value="Glyas_Bleomycin-R_OHBP_Dase"/>
</dbReference>
<protein>
    <submittedName>
        <fullName evidence="2">Virulence protein</fullName>
    </submittedName>
</protein>
<gene>
    <name evidence="2" type="ORF">VZ94_12120</name>
</gene>
<dbReference type="CDD" id="cd07253">
    <property type="entry name" value="GLOD5"/>
    <property type="match status" value="1"/>
</dbReference>
<dbReference type="InterPro" id="IPR004360">
    <property type="entry name" value="Glyas_Fos-R_dOase_dom"/>
</dbReference>
<dbReference type="EMBL" id="LAJX01000119">
    <property type="protein sequence ID" value="KJV06279.1"/>
    <property type="molecule type" value="Genomic_DNA"/>
</dbReference>
<dbReference type="Gene3D" id="3.10.180.10">
    <property type="entry name" value="2,3-Dihydroxybiphenyl 1,2-Dioxygenase, domain 1"/>
    <property type="match status" value="1"/>
</dbReference>
<sequence length="143" mass="15596">MKIDSLDHLVLTVKNIEVTASFYANALGMDIITFGGGRKALAFGEQKINLHQHKKEFEPKAHNPTPGSADLCFITSVPLPEVVNHLASCHIAVIEGPVQRTGATGIILSVYFRDPDFNLIEVANRFMTNIAISTDEGYTLKTG</sequence>
<dbReference type="OrthoDB" id="9812656at2"/>
<evidence type="ECO:0000259" key="1">
    <source>
        <dbReference type="PROSITE" id="PS51819"/>
    </source>
</evidence>
<accession>A0A0F3IL46</accession>
<evidence type="ECO:0000313" key="2">
    <source>
        <dbReference type="EMBL" id="KJV06279.1"/>
    </source>
</evidence>
<keyword evidence="3" id="KW-1185">Reference proteome</keyword>
<dbReference type="PANTHER" id="PTHR21366:SF14">
    <property type="entry name" value="GLYOXALASE DOMAIN-CONTAINING PROTEIN 5"/>
    <property type="match status" value="1"/>
</dbReference>
<dbReference type="PANTHER" id="PTHR21366">
    <property type="entry name" value="GLYOXALASE FAMILY PROTEIN"/>
    <property type="match status" value="1"/>
</dbReference>
<dbReference type="SUPFAM" id="SSF54593">
    <property type="entry name" value="Glyoxalase/Bleomycin resistance protein/Dihydroxybiphenyl dioxygenase"/>
    <property type="match status" value="1"/>
</dbReference>
<comment type="caution">
    <text evidence="2">The sequence shown here is derived from an EMBL/GenBank/DDBJ whole genome shotgun (WGS) entry which is preliminary data.</text>
</comment>
<dbReference type="PATRIC" id="fig|1632867.3.peg.612"/>
<organism evidence="2 3">
    <name type="scientific">Methylocucumis oryzae</name>
    <dbReference type="NCBI Taxonomy" id="1632867"/>
    <lineage>
        <taxon>Bacteria</taxon>
        <taxon>Pseudomonadati</taxon>
        <taxon>Pseudomonadota</taxon>
        <taxon>Gammaproteobacteria</taxon>
        <taxon>Methylococcales</taxon>
        <taxon>Methylococcaceae</taxon>
        <taxon>Methylocucumis</taxon>
    </lineage>
</organism>
<evidence type="ECO:0000313" key="3">
    <source>
        <dbReference type="Proteomes" id="UP000033684"/>
    </source>
</evidence>
<dbReference type="RefSeq" id="WP_045779425.1">
    <property type="nucleotide sequence ID" value="NZ_LAJX01000119.1"/>
</dbReference>
<dbReference type="Pfam" id="PF00903">
    <property type="entry name" value="Glyoxalase"/>
    <property type="match status" value="1"/>
</dbReference>
<proteinExistence type="predicted"/>
<dbReference type="PROSITE" id="PS51819">
    <property type="entry name" value="VOC"/>
    <property type="match status" value="1"/>
</dbReference>
<name>A0A0F3IL46_9GAMM</name>